<dbReference type="AlphaFoldDB" id="D3B1D4"/>
<keyword evidence="3" id="KW-0238">DNA-binding</keyword>
<dbReference type="Pfam" id="PF18953">
    <property type="entry name" value="SAP_new25"/>
    <property type="match status" value="1"/>
</dbReference>
<feature type="compositionally biased region" description="Polar residues" evidence="1">
    <location>
        <begin position="376"/>
        <end position="392"/>
    </location>
</feature>
<dbReference type="RefSeq" id="XP_020437217.1">
    <property type="nucleotide sequence ID" value="XM_020573100.1"/>
</dbReference>
<dbReference type="Proteomes" id="UP000001396">
    <property type="component" value="Unassembled WGS sequence"/>
</dbReference>
<feature type="compositionally biased region" description="Acidic residues" evidence="1">
    <location>
        <begin position="296"/>
        <end position="315"/>
    </location>
</feature>
<dbReference type="FunCoup" id="D3B1D4">
    <property type="interactions" value="4"/>
</dbReference>
<sequence length="392" mass="44462">MSMVDLIDKFKKTTLRESVKQGVDKVPMSELEPLDNKRDVEKRNQDEKAEITEVKAQVRSKIEEYGVKYLFRLLTQAQLEVLYSPFEEKGTDDEPVPKRNKMYLIRKLTKKVLALSLNNYVKNFASKDPYKSIIAPHVVTKPENFVSQLPVDIRNTGFEMFLWDTPVVTLKKMVADLKLDTDSNTPDFLIKCILTGKVPKPKKAKPVVVEFCETKQKLSKKLSYQDIFQHYYLEELQDFCREKEIKISGTKREVIQRIMLFLRGEYVPSTKTTKTPDTAAAKKPTKAEKPAPAAAEVEEESSEDEEGEDDEEELDTPQSKVGEQAESDEEDDDTEDVAVKPVAKAEKPPKPVESAPKTVTPAEKKKNTTEKIAKQATPTTPNKSKKTGNQST</sequence>
<gene>
    <name evidence="3" type="ORF">PPL_02105</name>
</gene>
<feature type="region of interest" description="Disordered" evidence="1">
    <location>
        <begin position="26"/>
        <end position="46"/>
    </location>
</feature>
<dbReference type="GO" id="GO:0003677">
    <property type="term" value="F:DNA binding"/>
    <property type="evidence" value="ECO:0007669"/>
    <property type="project" value="UniProtKB-KW"/>
</dbReference>
<evidence type="ECO:0000256" key="1">
    <source>
        <dbReference type="SAM" id="MobiDB-lite"/>
    </source>
</evidence>
<dbReference type="SUPFAM" id="SSF68906">
    <property type="entry name" value="SAP domain"/>
    <property type="match status" value="1"/>
</dbReference>
<feature type="compositionally biased region" description="Basic and acidic residues" evidence="1">
    <location>
        <begin position="362"/>
        <end position="373"/>
    </location>
</feature>
<feature type="compositionally biased region" description="Basic and acidic residues" evidence="1">
    <location>
        <begin position="34"/>
        <end position="46"/>
    </location>
</feature>
<feature type="compositionally biased region" description="Acidic residues" evidence="1">
    <location>
        <begin position="325"/>
        <end position="336"/>
    </location>
</feature>
<protein>
    <submittedName>
        <fullName evidence="3">SAP DNA-binding domain-containing protein</fullName>
    </submittedName>
</protein>
<dbReference type="InterPro" id="IPR036361">
    <property type="entry name" value="SAP_dom_sf"/>
</dbReference>
<feature type="domain" description="SAP" evidence="2">
    <location>
        <begin position="228"/>
        <end position="262"/>
    </location>
</feature>
<feature type="compositionally biased region" description="Low complexity" evidence="1">
    <location>
        <begin position="269"/>
        <end position="282"/>
    </location>
</feature>
<evidence type="ECO:0000313" key="3">
    <source>
        <dbReference type="EMBL" id="EFA85108.1"/>
    </source>
</evidence>
<dbReference type="InParanoid" id="D3B1D4"/>
<dbReference type="PROSITE" id="PS50800">
    <property type="entry name" value="SAP"/>
    <property type="match status" value="1"/>
</dbReference>
<evidence type="ECO:0000259" key="2">
    <source>
        <dbReference type="PROSITE" id="PS50800"/>
    </source>
</evidence>
<reference evidence="3 4" key="1">
    <citation type="journal article" date="2011" name="Genome Res.">
        <title>Phylogeny-wide analysis of social amoeba genomes highlights ancient origins for complex intercellular communication.</title>
        <authorList>
            <person name="Heidel A.J."/>
            <person name="Lawal H.M."/>
            <person name="Felder M."/>
            <person name="Schilde C."/>
            <person name="Helps N.R."/>
            <person name="Tunggal B."/>
            <person name="Rivero F."/>
            <person name="John U."/>
            <person name="Schleicher M."/>
            <person name="Eichinger L."/>
            <person name="Platzer M."/>
            <person name="Noegel A.A."/>
            <person name="Schaap P."/>
            <person name="Gloeckner G."/>
        </authorList>
    </citation>
    <scope>NUCLEOTIDE SEQUENCE [LARGE SCALE GENOMIC DNA]</scope>
    <source>
        <strain evidence="4">ATCC 26659 / Pp 5 / PN500</strain>
    </source>
</reference>
<keyword evidence="4" id="KW-1185">Reference proteome</keyword>
<dbReference type="GeneID" id="31357630"/>
<accession>D3B1D4</accession>
<feature type="region of interest" description="Disordered" evidence="1">
    <location>
        <begin position="269"/>
        <end position="392"/>
    </location>
</feature>
<dbReference type="InterPro" id="IPR003034">
    <property type="entry name" value="SAP_dom"/>
</dbReference>
<name>D3B1D4_HETP5</name>
<dbReference type="OMA" id="DLIDWAY"/>
<organism evidence="3 4">
    <name type="scientific">Heterostelium pallidum (strain ATCC 26659 / Pp 5 / PN500)</name>
    <name type="common">Cellular slime mold</name>
    <name type="synonym">Polysphondylium pallidum</name>
    <dbReference type="NCBI Taxonomy" id="670386"/>
    <lineage>
        <taxon>Eukaryota</taxon>
        <taxon>Amoebozoa</taxon>
        <taxon>Evosea</taxon>
        <taxon>Eumycetozoa</taxon>
        <taxon>Dictyostelia</taxon>
        <taxon>Acytosteliales</taxon>
        <taxon>Acytosteliaceae</taxon>
        <taxon>Heterostelium</taxon>
    </lineage>
</organism>
<dbReference type="EMBL" id="ADBJ01000008">
    <property type="protein sequence ID" value="EFA85108.1"/>
    <property type="molecule type" value="Genomic_DNA"/>
</dbReference>
<comment type="caution">
    <text evidence="3">The sequence shown here is derived from an EMBL/GenBank/DDBJ whole genome shotgun (WGS) entry which is preliminary data.</text>
</comment>
<evidence type="ECO:0000313" key="4">
    <source>
        <dbReference type="Proteomes" id="UP000001396"/>
    </source>
</evidence>
<proteinExistence type="predicted"/>